<feature type="compositionally biased region" description="Polar residues" evidence="1">
    <location>
        <begin position="202"/>
        <end position="217"/>
    </location>
</feature>
<reference evidence="2" key="1">
    <citation type="journal article" date="2021" name="IMA Fungus">
        <title>Genomic characterization of three marine fungi, including Emericellopsis atlantica sp. nov. with signatures of a generalist lifestyle and marine biomass degradation.</title>
        <authorList>
            <person name="Hagestad O.C."/>
            <person name="Hou L."/>
            <person name="Andersen J.H."/>
            <person name="Hansen E.H."/>
            <person name="Altermark B."/>
            <person name="Li C."/>
            <person name="Kuhnert E."/>
            <person name="Cox R.J."/>
            <person name="Crous P.W."/>
            <person name="Spatafora J.W."/>
            <person name="Lail K."/>
            <person name="Amirebrahimi M."/>
            <person name="Lipzen A."/>
            <person name="Pangilinan J."/>
            <person name="Andreopoulos W."/>
            <person name="Hayes R.D."/>
            <person name="Ng V."/>
            <person name="Grigoriev I.V."/>
            <person name="Jackson S.A."/>
            <person name="Sutton T.D.S."/>
            <person name="Dobson A.D.W."/>
            <person name="Rama T."/>
        </authorList>
    </citation>
    <scope>NUCLEOTIDE SEQUENCE</scope>
    <source>
        <strain evidence="2">TS7</strain>
    </source>
</reference>
<feature type="compositionally biased region" description="Basic and acidic residues" evidence="1">
    <location>
        <begin position="109"/>
        <end position="123"/>
    </location>
</feature>
<dbReference type="AlphaFoldDB" id="A0A9P7ZNJ4"/>
<dbReference type="EMBL" id="MU251251">
    <property type="protein sequence ID" value="KAG9255206.1"/>
    <property type="molecule type" value="Genomic_DNA"/>
</dbReference>
<feature type="compositionally biased region" description="Low complexity" evidence="1">
    <location>
        <begin position="68"/>
        <end position="83"/>
    </location>
</feature>
<evidence type="ECO:0000313" key="2">
    <source>
        <dbReference type="EMBL" id="KAG9255206.1"/>
    </source>
</evidence>
<protein>
    <submittedName>
        <fullName evidence="2">Uncharacterized protein</fullName>
    </submittedName>
</protein>
<sequence length="248" mass="25477">MDTINNVATAASKAVFGGADANKEPVSGAQGDVGRGEPYDAGNLDSESQEKLEKTLSEDKASKEKTDTTTAAAPPTDTTTSDKPATDNDDDGDHPRADPAVPDASAVEDSTKEPEPEPEHVDPKGPSPKPVAQVAREHGGDAGLAHKPTAEDAGDKGETEEKDDNKPQTTGEVVHATGFAAEGGDFDATKPGAGKEAERLTEQGSSPGTAPSGSQATDDASDSKASKGKDGKDKPSLKDRIKAKLNRH</sequence>
<organism evidence="2 3">
    <name type="scientific">Emericellopsis atlantica</name>
    <dbReference type="NCBI Taxonomy" id="2614577"/>
    <lineage>
        <taxon>Eukaryota</taxon>
        <taxon>Fungi</taxon>
        <taxon>Dikarya</taxon>
        <taxon>Ascomycota</taxon>
        <taxon>Pezizomycotina</taxon>
        <taxon>Sordariomycetes</taxon>
        <taxon>Hypocreomycetidae</taxon>
        <taxon>Hypocreales</taxon>
        <taxon>Bionectriaceae</taxon>
        <taxon>Emericellopsis</taxon>
    </lineage>
</organism>
<comment type="caution">
    <text evidence="2">The sequence shown here is derived from an EMBL/GenBank/DDBJ whole genome shotgun (WGS) entry which is preliminary data.</text>
</comment>
<evidence type="ECO:0000313" key="3">
    <source>
        <dbReference type="Proteomes" id="UP000887229"/>
    </source>
</evidence>
<dbReference type="OrthoDB" id="5388207at2759"/>
<accession>A0A9P7ZNJ4</accession>
<keyword evidence="3" id="KW-1185">Reference proteome</keyword>
<dbReference type="GeneID" id="70295805"/>
<feature type="compositionally biased region" description="Basic and acidic residues" evidence="1">
    <location>
        <begin position="221"/>
        <end position="242"/>
    </location>
</feature>
<feature type="compositionally biased region" description="Basic and acidic residues" evidence="1">
    <location>
        <begin position="48"/>
        <end position="67"/>
    </location>
</feature>
<gene>
    <name evidence="2" type="ORF">F5Z01DRAFT_673160</name>
</gene>
<proteinExistence type="predicted"/>
<evidence type="ECO:0000256" key="1">
    <source>
        <dbReference type="SAM" id="MobiDB-lite"/>
    </source>
</evidence>
<dbReference type="Proteomes" id="UP000887229">
    <property type="component" value="Unassembled WGS sequence"/>
</dbReference>
<name>A0A9P7ZNJ4_9HYPO</name>
<feature type="region of interest" description="Disordered" evidence="1">
    <location>
        <begin position="1"/>
        <end position="248"/>
    </location>
</feature>
<feature type="compositionally biased region" description="Basic and acidic residues" evidence="1">
    <location>
        <begin position="148"/>
        <end position="166"/>
    </location>
</feature>
<dbReference type="RefSeq" id="XP_046119130.1">
    <property type="nucleotide sequence ID" value="XM_046264902.1"/>
</dbReference>